<evidence type="ECO:0000313" key="1">
    <source>
        <dbReference type="EMBL" id="REB70802.1"/>
    </source>
</evidence>
<keyword evidence="2" id="KW-1185">Reference proteome</keyword>
<accession>A0ABX9IC09</accession>
<gene>
    <name evidence="1" type="ORF">CP880_03380</name>
</gene>
<comment type="caution">
    <text evidence="1">The sequence shown here is derived from an EMBL/GenBank/DDBJ whole genome shotgun (WGS) entry which is preliminary data.</text>
</comment>
<dbReference type="EMBL" id="PCZS01000001">
    <property type="protein sequence ID" value="REB70802.1"/>
    <property type="molecule type" value="Genomic_DNA"/>
</dbReference>
<organism evidence="1 2">
    <name type="scientific">Cutibacterium namnetense</name>
    <dbReference type="NCBI Taxonomy" id="1574624"/>
    <lineage>
        <taxon>Bacteria</taxon>
        <taxon>Bacillati</taxon>
        <taxon>Actinomycetota</taxon>
        <taxon>Actinomycetes</taxon>
        <taxon>Propionibacteriales</taxon>
        <taxon>Propionibacteriaceae</taxon>
        <taxon>Cutibacterium</taxon>
    </lineage>
</organism>
<sequence length="59" mass="6558">MPSRGTIDESPTETYPANPQIFFQLIRTGQNAISLKQIVTVHDSYQLTTHIGKGEVTRA</sequence>
<reference evidence="1 2" key="1">
    <citation type="submission" date="2017-09" db="EMBL/GenBank/DDBJ databases">
        <authorList>
            <person name="Bumgarner R.E."/>
        </authorList>
    </citation>
    <scope>NUCLEOTIDE SEQUENCE [LARGE SCALE GENOMIC DNA]</scope>
    <source>
        <strain evidence="1 2">T34998</strain>
    </source>
</reference>
<name>A0ABX9IC09_9ACTN</name>
<protein>
    <submittedName>
        <fullName evidence="1">Uncharacterized protein</fullName>
    </submittedName>
</protein>
<dbReference type="Proteomes" id="UP000256324">
    <property type="component" value="Unassembled WGS sequence"/>
</dbReference>
<evidence type="ECO:0000313" key="2">
    <source>
        <dbReference type="Proteomes" id="UP000256324"/>
    </source>
</evidence>
<proteinExistence type="predicted"/>